<gene>
    <name evidence="4" type="primary">ykoW-0</name>
    <name evidence="4" type="ORF">Forpe1208_v013557</name>
</gene>
<protein>
    <submittedName>
        <fullName evidence="4">Signaling protein YkoW</fullName>
    </submittedName>
</protein>
<evidence type="ECO:0000256" key="2">
    <source>
        <dbReference type="SAM" id="Phobius"/>
    </source>
</evidence>
<evidence type="ECO:0000313" key="4">
    <source>
        <dbReference type="EMBL" id="KAG7407140.1"/>
    </source>
</evidence>
<feature type="transmembrane region" description="Helical" evidence="2">
    <location>
        <begin position="124"/>
        <end position="144"/>
    </location>
</feature>
<evidence type="ECO:0000259" key="3">
    <source>
        <dbReference type="PROSITE" id="PS50924"/>
    </source>
</evidence>
<dbReference type="Proteomes" id="UP000694050">
    <property type="component" value="Unassembled WGS sequence"/>
</dbReference>
<feature type="region of interest" description="Disordered" evidence="1">
    <location>
        <begin position="755"/>
        <end position="779"/>
    </location>
</feature>
<dbReference type="PROSITE" id="PS50924">
    <property type="entry name" value="MHYT"/>
    <property type="match status" value="1"/>
</dbReference>
<reference evidence="4" key="1">
    <citation type="submission" date="2021-04" db="EMBL/GenBank/DDBJ databases">
        <title>First draft genome resource for Brassicaceae pathogens Fusarium oxysporum f. sp. raphani and Fusarium oxysporum f. sp. rapae.</title>
        <authorList>
            <person name="Asai S."/>
        </authorList>
    </citation>
    <scope>NUCLEOTIDE SEQUENCE</scope>
    <source>
        <strain evidence="4">Tf1208</strain>
    </source>
</reference>
<dbReference type="Pfam" id="PF03707">
    <property type="entry name" value="MHYT"/>
    <property type="match status" value="2"/>
</dbReference>
<dbReference type="InterPro" id="IPR005330">
    <property type="entry name" value="MHYT_dom"/>
</dbReference>
<keyword evidence="2" id="KW-1133">Transmembrane helix</keyword>
<sequence length="898" mass="99744">MTSYNLLREYQNHIVPQSYNAGFVILSYIVSLVGAGSSLELMSRRTGFRGLFNHLLLVSSAVTMGGVAIWGMHFIGNRAVHLANGEPEMQVAYSKGFTALSFFIPILFLLSAFLAIGTNNAISWWRVIAGGILCGVSICGMHYLGNTSIKNYTCVYQPAYVVGSAIISVVASNIALFMLFVFRAMWTNSWRRRVISAAVLASAVSGMHWCATAGTRYRFRDAESEGDKPPEAATVVVAICLTFGACFIIIISTIIRIRNLRKSAFRAQKVTLGIAVFDKSGRILVDPDGLIPSTVITDSLLEKVDTYSDTSWMALSSLCQHTKDGFSIRHPIFQWMFLASRNWSIISSFVGGMRQHVLQLPHSSTHKDGRCGIQLVNEYGEMIECYDIIFRELFCLAAAELADRFHEDLTSVGVLWDEILLTGPVSQWPRPQSRMSSRLSLSWGMGNGHEDNQSGPDIEEGLNAQQQVIGRGLLMLLARRIELDQDAERFVSAGYRFVELHHVSNIIRSGMQIQSTDFETKLRSMSTYATKHNAAPPGVHIGFFAIRASVRSGFDILVQKDARNLLPSMALPLKTLENWHLQFLKRFENMSVFKILQSLDETSLYQSAQESEFAAQLSETIKALCEWIQEPLFKDATLTSTIACAPCLDNEEWGQSNMIVMRLMIPIHSVLSSPNCGFIPLSFFKMRQAPAQFQQEFIQGLHQGFQHIAKLADSVEISQGSGSGFSFRFWPFRRPNLSAVKIVNRNTMVRVNERRPLSPDSAKSSSTVNLNPSGHVNRIRPISLTEDPGIFQAHEDSRPARLPYRSATSFKEIMVNGEESKQKSEQCAGSKGPGELTITATNPKTPPAVDIELQAIGHCKTNAQAGPQISSKVGPRKRSVSNTSSFVDILFFETIENR</sequence>
<feature type="transmembrane region" description="Helical" evidence="2">
    <location>
        <begin position="235"/>
        <end position="257"/>
    </location>
</feature>
<name>A0A8J5NM06_FUSOX</name>
<dbReference type="AlphaFoldDB" id="A0A8J5NM06"/>
<accession>A0A8J5NM06</accession>
<feature type="transmembrane region" description="Helical" evidence="2">
    <location>
        <begin position="96"/>
        <end position="117"/>
    </location>
</feature>
<keyword evidence="2" id="KW-0812">Transmembrane</keyword>
<feature type="transmembrane region" description="Helical" evidence="2">
    <location>
        <begin position="159"/>
        <end position="182"/>
    </location>
</feature>
<comment type="caution">
    <text evidence="4">The sequence shown here is derived from an EMBL/GenBank/DDBJ whole genome shotgun (WGS) entry which is preliminary data.</text>
</comment>
<evidence type="ECO:0000313" key="5">
    <source>
        <dbReference type="Proteomes" id="UP000694050"/>
    </source>
</evidence>
<dbReference type="PANTHER" id="PTHR35152:SF1">
    <property type="entry name" value="DOMAIN SIGNALLING PROTEIN, PUTATIVE (AFU_ORTHOLOGUE AFUA_5G11310)-RELATED"/>
    <property type="match status" value="1"/>
</dbReference>
<feature type="compositionally biased region" description="Polar residues" evidence="1">
    <location>
        <begin position="761"/>
        <end position="774"/>
    </location>
</feature>
<dbReference type="EMBL" id="JAELUQ010000010">
    <property type="protein sequence ID" value="KAG7407140.1"/>
    <property type="molecule type" value="Genomic_DNA"/>
</dbReference>
<proteinExistence type="predicted"/>
<organism evidence="4 5">
    <name type="scientific">Fusarium oxysporum f. sp. rapae</name>
    <dbReference type="NCBI Taxonomy" id="485398"/>
    <lineage>
        <taxon>Eukaryota</taxon>
        <taxon>Fungi</taxon>
        <taxon>Dikarya</taxon>
        <taxon>Ascomycota</taxon>
        <taxon>Pezizomycotina</taxon>
        <taxon>Sordariomycetes</taxon>
        <taxon>Hypocreomycetidae</taxon>
        <taxon>Hypocreales</taxon>
        <taxon>Nectriaceae</taxon>
        <taxon>Fusarium</taxon>
        <taxon>Fusarium oxysporum species complex</taxon>
    </lineage>
</organism>
<keyword evidence="2" id="KW-0472">Membrane</keyword>
<feature type="transmembrane region" description="Helical" evidence="2">
    <location>
        <begin position="20"/>
        <end position="39"/>
    </location>
</feature>
<feature type="domain" description="MHYT" evidence="3">
    <location>
        <begin position="19"/>
        <end position="218"/>
    </location>
</feature>
<evidence type="ECO:0000256" key="1">
    <source>
        <dbReference type="SAM" id="MobiDB-lite"/>
    </source>
</evidence>
<feature type="region of interest" description="Disordered" evidence="1">
    <location>
        <begin position="818"/>
        <end position="842"/>
    </location>
</feature>
<feature type="transmembrane region" description="Helical" evidence="2">
    <location>
        <begin position="51"/>
        <end position="76"/>
    </location>
</feature>
<dbReference type="PANTHER" id="PTHR35152">
    <property type="entry name" value="DOMAIN SIGNALLING PROTEIN, PUTATIVE (AFU_ORTHOLOGUE AFUA_5G11310)-RELATED"/>
    <property type="match status" value="1"/>
</dbReference>